<feature type="non-terminal residue" evidence="1">
    <location>
        <position position="133"/>
    </location>
</feature>
<proteinExistence type="predicted"/>
<sequence>MAFDPDLTLLYQFAANKTLAPVNGLVDEGVSGIELPEIDALTGADKRASFSPLDAFDRAGKEWDLATELGVNVAEVRENFDFINAALDDASTKKALGSRPGIIRRGLKKFGRSFVNMLMAVRTKSQAGKLGIE</sequence>
<dbReference type="EMBL" id="LAZR01053951">
    <property type="protein sequence ID" value="KKK79609.1"/>
    <property type="molecule type" value="Genomic_DNA"/>
</dbReference>
<reference evidence="1" key="1">
    <citation type="journal article" date="2015" name="Nature">
        <title>Complex archaea that bridge the gap between prokaryotes and eukaryotes.</title>
        <authorList>
            <person name="Spang A."/>
            <person name="Saw J.H."/>
            <person name="Jorgensen S.L."/>
            <person name="Zaremba-Niedzwiedzka K."/>
            <person name="Martijn J."/>
            <person name="Lind A.E."/>
            <person name="van Eijk R."/>
            <person name="Schleper C."/>
            <person name="Guy L."/>
            <person name="Ettema T.J."/>
        </authorList>
    </citation>
    <scope>NUCLEOTIDE SEQUENCE</scope>
</reference>
<gene>
    <name evidence="1" type="ORF">LCGC14_2831790</name>
</gene>
<name>A0A0F9AMB3_9ZZZZ</name>
<organism evidence="1">
    <name type="scientific">marine sediment metagenome</name>
    <dbReference type="NCBI Taxonomy" id="412755"/>
    <lineage>
        <taxon>unclassified sequences</taxon>
        <taxon>metagenomes</taxon>
        <taxon>ecological metagenomes</taxon>
    </lineage>
</organism>
<evidence type="ECO:0000313" key="1">
    <source>
        <dbReference type="EMBL" id="KKK79609.1"/>
    </source>
</evidence>
<protein>
    <submittedName>
        <fullName evidence="1">Uncharacterized protein</fullName>
    </submittedName>
</protein>
<dbReference type="AlphaFoldDB" id="A0A0F9AMB3"/>
<accession>A0A0F9AMB3</accession>
<comment type="caution">
    <text evidence="1">The sequence shown here is derived from an EMBL/GenBank/DDBJ whole genome shotgun (WGS) entry which is preliminary data.</text>
</comment>